<evidence type="ECO:0000259" key="1">
    <source>
        <dbReference type="Pfam" id="PF14905"/>
    </source>
</evidence>
<gene>
    <name evidence="2" type="ORF">HDF23_000733</name>
</gene>
<dbReference type="InterPro" id="IPR041700">
    <property type="entry name" value="OMP_b-brl_3"/>
</dbReference>
<protein>
    <recommendedName>
        <fullName evidence="1">Outer membrane protein beta-barrel domain-containing protein</fullName>
    </recommendedName>
</protein>
<reference evidence="2 3" key="1">
    <citation type="submission" date="2020-08" db="EMBL/GenBank/DDBJ databases">
        <title>Genomic Encyclopedia of Type Strains, Phase IV (KMG-V): Genome sequencing to study the core and pangenomes of soil and plant-associated prokaryotes.</title>
        <authorList>
            <person name="Whitman W."/>
        </authorList>
    </citation>
    <scope>NUCLEOTIDE SEQUENCE [LARGE SCALE GENOMIC DNA]</scope>
    <source>
        <strain evidence="2 3">ANJLi2</strain>
    </source>
</reference>
<organism evidence="2 3">
    <name type="scientific">Mucilaginibacter lappiensis</name>
    <dbReference type="NCBI Taxonomy" id="354630"/>
    <lineage>
        <taxon>Bacteria</taxon>
        <taxon>Pseudomonadati</taxon>
        <taxon>Bacteroidota</taxon>
        <taxon>Sphingobacteriia</taxon>
        <taxon>Sphingobacteriales</taxon>
        <taxon>Sphingobacteriaceae</taxon>
        <taxon>Mucilaginibacter</taxon>
    </lineage>
</organism>
<dbReference type="EMBL" id="JACHCB010000001">
    <property type="protein sequence ID" value="MBB6108003.1"/>
    <property type="molecule type" value="Genomic_DNA"/>
</dbReference>
<proteinExistence type="predicted"/>
<evidence type="ECO:0000313" key="3">
    <source>
        <dbReference type="Proteomes" id="UP000541583"/>
    </source>
</evidence>
<dbReference type="Proteomes" id="UP000541583">
    <property type="component" value="Unassembled WGS sequence"/>
</dbReference>
<name>A0ABR6PE36_9SPHI</name>
<sequence>MSIGIKRQLFDKKASLSLNANNILQSEAHYGIDRNLVLYQYSYFRDYSRYISLNFSCRFGPGKTNKVHIDSGSSDEQKRTGN</sequence>
<keyword evidence="3" id="KW-1185">Reference proteome</keyword>
<comment type="caution">
    <text evidence="2">The sequence shown here is derived from an EMBL/GenBank/DDBJ whole genome shotgun (WGS) entry which is preliminary data.</text>
</comment>
<feature type="domain" description="Outer membrane protein beta-barrel" evidence="1">
    <location>
        <begin position="1"/>
        <end position="56"/>
    </location>
</feature>
<evidence type="ECO:0000313" key="2">
    <source>
        <dbReference type="EMBL" id="MBB6108003.1"/>
    </source>
</evidence>
<accession>A0ABR6PE36</accession>
<dbReference type="Pfam" id="PF14905">
    <property type="entry name" value="OMP_b-brl_3"/>
    <property type="match status" value="1"/>
</dbReference>